<gene>
    <name evidence="2" type="ORF">FNU76_14125</name>
</gene>
<accession>A0A516SGW1</accession>
<dbReference type="PANTHER" id="PTHR37826">
    <property type="entry name" value="FLOTILLIN BAND_7_5 DOMAIN PROTEIN"/>
    <property type="match status" value="1"/>
</dbReference>
<evidence type="ECO:0008006" key="4">
    <source>
        <dbReference type="Google" id="ProtNLM"/>
    </source>
</evidence>
<keyword evidence="1" id="KW-0472">Membrane</keyword>
<dbReference type="EMBL" id="CP041730">
    <property type="protein sequence ID" value="QDQ27401.1"/>
    <property type="molecule type" value="Genomic_DNA"/>
</dbReference>
<feature type="transmembrane region" description="Helical" evidence="1">
    <location>
        <begin position="336"/>
        <end position="358"/>
    </location>
</feature>
<organism evidence="2 3">
    <name type="scientific">Chitinimonas arctica</name>
    <dbReference type="NCBI Taxonomy" id="2594795"/>
    <lineage>
        <taxon>Bacteria</taxon>
        <taxon>Pseudomonadati</taxon>
        <taxon>Pseudomonadota</taxon>
        <taxon>Betaproteobacteria</taxon>
        <taxon>Neisseriales</taxon>
        <taxon>Chitinibacteraceae</taxon>
        <taxon>Chitinimonas</taxon>
    </lineage>
</organism>
<keyword evidence="3" id="KW-1185">Reference proteome</keyword>
<dbReference type="Proteomes" id="UP000317550">
    <property type="component" value="Chromosome"/>
</dbReference>
<dbReference type="Gene3D" id="2.20.28.30">
    <property type="entry name" value="RNA polymerase ii, chain L"/>
    <property type="match status" value="1"/>
</dbReference>
<dbReference type="RefSeq" id="WP_144278794.1">
    <property type="nucleotide sequence ID" value="NZ_CP041730.1"/>
</dbReference>
<evidence type="ECO:0000256" key="1">
    <source>
        <dbReference type="SAM" id="Phobius"/>
    </source>
</evidence>
<dbReference type="AlphaFoldDB" id="A0A516SGW1"/>
<proteinExistence type="predicted"/>
<evidence type="ECO:0000313" key="3">
    <source>
        <dbReference type="Proteomes" id="UP000317550"/>
    </source>
</evidence>
<sequence>MSTTTYPCQQCGAKLEFAPGQHALKCPYCGGENEIAVADSQTTALAVEELDYAGYLAKAAGNEAQITRQTVKCTGCGAQSQLPANMVADRCPFCAVPLIASQAYALRTIQPRAVAPFDIKESDARDRFKRWIHGLWFAPNALKQAYRAASGLKGIYLPYWTYDANTDTPYRGERGDHYYVSESYTENGQTKTRQVQRTRWSSASGEVQVSFDDITVPASVSLPRDYLDNLEPWQLGKLQPYREDFLAGFSVEAYQVGLEPGFKTACTRMESDIRRAIESDIGGDVQRIHSMSPHYYDIRFKHILLPIWLSSYQYGGKTWRFLVNGQTGEVQGERPWSVWKIAFAVLAALLVLLVIYTLSQR</sequence>
<reference evidence="3" key="1">
    <citation type="submission" date="2019-07" db="EMBL/GenBank/DDBJ databases">
        <title>Chitinimonas sp. nov., isolated from Ny-Alesund, arctica soil.</title>
        <authorList>
            <person name="Xu Q."/>
            <person name="Peng F."/>
        </authorList>
    </citation>
    <scope>NUCLEOTIDE SEQUENCE [LARGE SCALE GENOMIC DNA]</scope>
    <source>
        <strain evidence="3">R3-44</strain>
    </source>
</reference>
<dbReference type="PANTHER" id="PTHR37826:SF3">
    <property type="entry name" value="J DOMAIN-CONTAINING PROTEIN"/>
    <property type="match status" value="1"/>
</dbReference>
<keyword evidence="1" id="KW-0812">Transmembrane</keyword>
<dbReference type="KEGG" id="cari:FNU76_14125"/>
<evidence type="ECO:0000313" key="2">
    <source>
        <dbReference type="EMBL" id="QDQ27401.1"/>
    </source>
</evidence>
<dbReference type="OrthoDB" id="3182597at2"/>
<name>A0A516SGW1_9NEIS</name>
<keyword evidence="1" id="KW-1133">Transmembrane helix</keyword>
<protein>
    <recommendedName>
        <fullName evidence="4">Primosomal protein N' (Replication factor Y)-superfamily II helicase</fullName>
    </recommendedName>
</protein>